<evidence type="ECO:0000256" key="5">
    <source>
        <dbReference type="ARBA" id="ARBA00022989"/>
    </source>
</evidence>
<dbReference type="InterPro" id="IPR002550">
    <property type="entry name" value="CNNM"/>
</dbReference>
<feature type="transmembrane region" description="Helical" evidence="10">
    <location>
        <begin position="6"/>
        <end position="26"/>
    </location>
</feature>
<dbReference type="InterPro" id="IPR046342">
    <property type="entry name" value="CBS_dom_sf"/>
</dbReference>
<dbReference type="Gene3D" id="3.10.580.10">
    <property type="entry name" value="CBS-domain"/>
    <property type="match status" value="1"/>
</dbReference>
<dbReference type="PANTHER" id="PTHR43099">
    <property type="entry name" value="UPF0053 PROTEIN YRKA"/>
    <property type="match status" value="1"/>
</dbReference>
<dbReference type="Pfam" id="PF00571">
    <property type="entry name" value="CBS"/>
    <property type="match status" value="1"/>
</dbReference>
<dbReference type="RefSeq" id="WP_378017535.1">
    <property type="nucleotide sequence ID" value="NZ_JBHSKT010000006.1"/>
</dbReference>
<dbReference type="Pfam" id="PF03471">
    <property type="entry name" value="CorC_HlyC"/>
    <property type="match status" value="1"/>
</dbReference>
<feature type="transmembrane region" description="Helical" evidence="10">
    <location>
        <begin position="131"/>
        <end position="150"/>
    </location>
</feature>
<keyword evidence="6 8" id="KW-0129">CBS domain</keyword>
<dbReference type="InterPro" id="IPR005170">
    <property type="entry name" value="Transptr-assoc_dom"/>
</dbReference>
<evidence type="ECO:0000256" key="10">
    <source>
        <dbReference type="SAM" id="Phobius"/>
    </source>
</evidence>
<dbReference type="InterPro" id="IPR016169">
    <property type="entry name" value="FAD-bd_PCMH_sub2"/>
</dbReference>
<dbReference type="Proteomes" id="UP001596161">
    <property type="component" value="Unassembled WGS sequence"/>
</dbReference>
<dbReference type="InterPro" id="IPR000644">
    <property type="entry name" value="CBS_dom"/>
</dbReference>
<dbReference type="SMART" id="SM01091">
    <property type="entry name" value="CorC_HlyC"/>
    <property type="match status" value="1"/>
</dbReference>
<feature type="domain" description="CBS" evidence="11">
    <location>
        <begin position="278"/>
        <end position="337"/>
    </location>
</feature>
<accession>A0ABW0ED30</accession>
<keyword evidence="2" id="KW-1003">Cell membrane</keyword>
<feature type="transmembrane region" description="Helical" evidence="10">
    <location>
        <begin position="55"/>
        <end position="78"/>
    </location>
</feature>
<keyword evidence="7 9" id="KW-0472">Membrane</keyword>
<name>A0ABW0ED30_9BACT</name>
<evidence type="ECO:0000259" key="11">
    <source>
        <dbReference type="PROSITE" id="PS51371"/>
    </source>
</evidence>
<evidence type="ECO:0000256" key="8">
    <source>
        <dbReference type="PROSITE-ProRule" id="PRU00703"/>
    </source>
</evidence>
<dbReference type="SUPFAM" id="SSF54631">
    <property type="entry name" value="CBS-domain pair"/>
    <property type="match status" value="1"/>
</dbReference>
<organism evidence="13 14">
    <name type="scientific">Adhaeribacter terreus</name>
    <dbReference type="NCBI Taxonomy" id="529703"/>
    <lineage>
        <taxon>Bacteria</taxon>
        <taxon>Pseudomonadati</taxon>
        <taxon>Bacteroidota</taxon>
        <taxon>Cytophagia</taxon>
        <taxon>Cytophagales</taxon>
        <taxon>Hymenobacteraceae</taxon>
        <taxon>Adhaeribacter</taxon>
    </lineage>
</organism>
<evidence type="ECO:0000313" key="13">
    <source>
        <dbReference type="EMBL" id="MFC5271168.1"/>
    </source>
</evidence>
<evidence type="ECO:0000313" key="14">
    <source>
        <dbReference type="Proteomes" id="UP001596161"/>
    </source>
</evidence>
<comment type="subcellular location">
    <subcellularLocation>
        <location evidence="1">Cell membrane</location>
        <topology evidence="1">Multi-pass membrane protein</topology>
    </subcellularLocation>
</comment>
<feature type="domain" description="CNNM transmembrane" evidence="12">
    <location>
        <begin position="1"/>
        <end position="196"/>
    </location>
</feature>
<dbReference type="PANTHER" id="PTHR43099:SF2">
    <property type="entry name" value="UPF0053 PROTEIN YRKA"/>
    <property type="match status" value="1"/>
</dbReference>
<evidence type="ECO:0000256" key="7">
    <source>
        <dbReference type="ARBA" id="ARBA00023136"/>
    </source>
</evidence>
<evidence type="ECO:0000256" key="6">
    <source>
        <dbReference type="ARBA" id="ARBA00023122"/>
    </source>
</evidence>
<dbReference type="EMBL" id="JBHSKT010000006">
    <property type="protein sequence ID" value="MFC5271168.1"/>
    <property type="molecule type" value="Genomic_DNA"/>
</dbReference>
<dbReference type="PROSITE" id="PS51371">
    <property type="entry name" value="CBS"/>
    <property type="match status" value="2"/>
</dbReference>
<feature type="transmembrane region" description="Helical" evidence="10">
    <location>
        <begin position="98"/>
        <end position="119"/>
    </location>
</feature>
<evidence type="ECO:0000256" key="1">
    <source>
        <dbReference type="ARBA" id="ARBA00004651"/>
    </source>
</evidence>
<keyword evidence="5 9" id="KW-1133">Transmembrane helix</keyword>
<protein>
    <submittedName>
        <fullName evidence="13">Hemolysin family protein</fullName>
    </submittedName>
</protein>
<evidence type="ECO:0000259" key="12">
    <source>
        <dbReference type="PROSITE" id="PS51846"/>
    </source>
</evidence>
<dbReference type="InterPro" id="IPR051676">
    <property type="entry name" value="UPF0053_domain"/>
</dbReference>
<dbReference type="Gene3D" id="3.30.465.10">
    <property type="match status" value="1"/>
</dbReference>
<evidence type="ECO:0000256" key="2">
    <source>
        <dbReference type="ARBA" id="ARBA00022475"/>
    </source>
</evidence>
<dbReference type="Pfam" id="PF01595">
    <property type="entry name" value="CNNM"/>
    <property type="match status" value="1"/>
</dbReference>
<dbReference type="InterPro" id="IPR036318">
    <property type="entry name" value="FAD-bd_PCMH-like_sf"/>
</dbReference>
<dbReference type="SMART" id="SM00116">
    <property type="entry name" value="CBS"/>
    <property type="match status" value="2"/>
</dbReference>
<evidence type="ECO:0000256" key="4">
    <source>
        <dbReference type="ARBA" id="ARBA00022737"/>
    </source>
</evidence>
<keyword evidence="14" id="KW-1185">Reference proteome</keyword>
<dbReference type="InterPro" id="IPR044751">
    <property type="entry name" value="Ion_transp-like_CBS"/>
</dbReference>
<keyword evidence="4" id="KW-0677">Repeat</keyword>
<comment type="caution">
    <text evidence="13">The sequence shown here is derived from an EMBL/GenBank/DDBJ whole genome shotgun (WGS) entry which is preliminary data.</text>
</comment>
<dbReference type="SUPFAM" id="SSF56176">
    <property type="entry name" value="FAD-binding/transporter-associated domain-like"/>
    <property type="match status" value="1"/>
</dbReference>
<evidence type="ECO:0000256" key="3">
    <source>
        <dbReference type="ARBA" id="ARBA00022692"/>
    </source>
</evidence>
<evidence type="ECO:0000256" key="9">
    <source>
        <dbReference type="PROSITE-ProRule" id="PRU01193"/>
    </source>
</evidence>
<feature type="domain" description="CBS" evidence="11">
    <location>
        <begin position="214"/>
        <end position="275"/>
    </location>
</feature>
<reference evidence="14" key="1">
    <citation type="journal article" date="2019" name="Int. J. Syst. Evol. Microbiol.">
        <title>The Global Catalogue of Microorganisms (GCM) 10K type strain sequencing project: providing services to taxonomists for standard genome sequencing and annotation.</title>
        <authorList>
            <consortium name="The Broad Institute Genomics Platform"/>
            <consortium name="The Broad Institute Genome Sequencing Center for Infectious Disease"/>
            <person name="Wu L."/>
            <person name="Ma J."/>
        </authorList>
    </citation>
    <scope>NUCLEOTIDE SEQUENCE [LARGE SCALE GENOMIC DNA]</scope>
    <source>
        <strain evidence="14">KACC 12602</strain>
    </source>
</reference>
<dbReference type="CDD" id="cd04590">
    <property type="entry name" value="CBS_pair_CorC_HlyC_assoc"/>
    <property type="match status" value="1"/>
</dbReference>
<sequence>MEILILVLLTLLNGFFALSEIAIVSVRKTRIEQQAKAGSKNARVVLELLREPEDFLSAVQVGITLIGIISGAYGGAALSDDVRPWLEQVSFLAPYADGLSITLVIAGITYFSIVVGELIPKTIALSDAEKIALFVAPIIKVFTKIALPLVKLLSGSTHFMVKLLHVKEPSEEKISEEDLRQILKTAGRQGVLAKEETELHQNLFYFSRQKARSMQTHRKDLEWIDINAPLEKIKTHIRDSVHSKFPVAEGSLDNVIGVLTTKDFYEYLLQPNQPLRSILHQPIYVSETMLAGAILNLFRKHKQNLGVVVDEFGAVEGIITLHDILEAIVGDLPDIDEGFEPDIARRADGSYLINAAISIRMLNRELEHEIIKKDTVNYVTLAGFITFFLSRVPKTGEKLIYNGYEFEVVDMDGFKIDKVILNKIKA</sequence>
<keyword evidence="3 9" id="KW-0812">Transmembrane</keyword>
<dbReference type="PROSITE" id="PS51846">
    <property type="entry name" value="CNNM"/>
    <property type="match status" value="1"/>
</dbReference>
<proteinExistence type="predicted"/>
<gene>
    <name evidence="13" type="ORF">ACFPIB_11140</name>
</gene>